<keyword evidence="2" id="KW-0472">Membrane</keyword>
<sequence length="192" mass="22265">MSANCNAEALRKCCPCRTLNRKEKIVCTVIGVLSHFLFGSLLQYPPDFRTRFLYPNLGSTLFVLSIQLYLRHTNLLPRDLCFDNYYGWIGYNIVMSILLSNIALVLVYQVINNILLEAVSLSYHALKYLNLPYSAFDAWMACVLSYVLYVGLFLWVLVNWSPCKKCHPKPTSRKYDVRPPEKRKGYLKSDKY</sequence>
<feature type="transmembrane region" description="Helical" evidence="2">
    <location>
        <begin position="138"/>
        <end position="158"/>
    </location>
</feature>
<feature type="region of interest" description="Disordered" evidence="1">
    <location>
        <begin position="168"/>
        <end position="192"/>
    </location>
</feature>
<feature type="transmembrane region" description="Helical" evidence="2">
    <location>
        <begin position="91"/>
        <end position="111"/>
    </location>
</feature>
<evidence type="ECO:0000313" key="3">
    <source>
        <dbReference type="Proteomes" id="UP000079169"/>
    </source>
</evidence>
<accession>A0A1S3CZ99</accession>
<reference evidence="4" key="1">
    <citation type="submission" date="2025-08" db="UniProtKB">
        <authorList>
            <consortium name="RefSeq"/>
        </authorList>
    </citation>
    <scope>IDENTIFICATION</scope>
</reference>
<proteinExistence type="predicted"/>
<keyword evidence="2" id="KW-0812">Transmembrane</keyword>
<dbReference type="Proteomes" id="UP000079169">
    <property type="component" value="Unplaced"/>
</dbReference>
<feature type="transmembrane region" description="Helical" evidence="2">
    <location>
        <begin position="52"/>
        <end position="70"/>
    </location>
</feature>
<organism evidence="3 4">
    <name type="scientific">Diaphorina citri</name>
    <name type="common">Asian citrus psyllid</name>
    <dbReference type="NCBI Taxonomy" id="121845"/>
    <lineage>
        <taxon>Eukaryota</taxon>
        <taxon>Metazoa</taxon>
        <taxon>Ecdysozoa</taxon>
        <taxon>Arthropoda</taxon>
        <taxon>Hexapoda</taxon>
        <taxon>Insecta</taxon>
        <taxon>Pterygota</taxon>
        <taxon>Neoptera</taxon>
        <taxon>Paraneoptera</taxon>
        <taxon>Hemiptera</taxon>
        <taxon>Sternorrhyncha</taxon>
        <taxon>Psylloidea</taxon>
        <taxon>Psyllidae</taxon>
        <taxon>Diaphorininae</taxon>
        <taxon>Diaphorina</taxon>
    </lineage>
</organism>
<feature type="transmembrane region" description="Helical" evidence="2">
    <location>
        <begin position="25"/>
        <end position="46"/>
    </location>
</feature>
<evidence type="ECO:0000256" key="2">
    <source>
        <dbReference type="SAM" id="Phobius"/>
    </source>
</evidence>
<dbReference type="InterPro" id="IPR032145">
    <property type="entry name" value="DUF4818"/>
</dbReference>
<dbReference type="GeneID" id="103507441"/>
<evidence type="ECO:0000313" key="4">
    <source>
        <dbReference type="RefSeq" id="XP_008470135.1"/>
    </source>
</evidence>
<evidence type="ECO:0000256" key="1">
    <source>
        <dbReference type="SAM" id="MobiDB-lite"/>
    </source>
</evidence>
<feature type="compositionally biased region" description="Basic and acidic residues" evidence="1">
    <location>
        <begin position="173"/>
        <end position="192"/>
    </location>
</feature>
<gene>
    <name evidence="4" type="primary">LOC103507441</name>
</gene>
<keyword evidence="2" id="KW-1133">Transmembrane helix</keyword>
<dbReference type="AlphaFoldDB" id="A0A1S3CZ99"/>
<dbReference type="RefSeq" id="XP_008470135.1">
    <property type="nucleotide sequence ID" value="XM_008471913.3"/>
</dbReference>
<name>A0A1S3CZ99_DIACI</name>
<dbReference type="Pfam" id="PF16089">
    <property type="entry name" value="DUF4818"/>
    <property type="match status" value="1"/>
</dbReference>
<protein>
    <submittedName>
        <fullName evidence="4">Uncharacterized protein LOC103507441</fullName>
    </submittedName>
</protein>
<keyword evidence="3" id="KW-1185">Reference proteome</keyword>
<dbReference type="PaxDb" id="121845-A0A1S3CZ99"/>
<dbReference type="KEGG" id="dci:103507441"/>